<evidence type="ECO:0000313" key="3">
    <source>
        <dbReference type="Proteomes" id="UP000198959"/>
    </source>
</evidence>
<dbReference type="AlphaFoldDB" id="A0A1C6TDS8"/>
<dbReference type="STRING" id="145854.GA0074692_5439"/>
<gene>
    <name evidence="2" type="ORF">GA0074692_5439</name>
</gene>
<feature type="region of interest" description="Disordered" evidence="1">
    <location>
        <begin position="1"/>
        <end position="34"/>
    </location>
</feature>
<organism evidence="2 3">
    <name type="scientific">Micromonospora pallida</name>
    <dbReference type="NCBI Taxonomy" id="145854"/>
    <lineage>
        <taxon>Bacteria</taxon>
        <taxon>Bacillati</taxon>
        <taxon>Actinomycetota</taxon>
        <taxon>Actinomycetes</taxon>
        <taxon>Micromonosporales</taxon>
        <taxon>Micromonosporaceae</taxon>
        <taxon>Micromonospora</taxon>
    </lineage>
</organism>
<protein>
    <submittedName>
        <fullName evidence="2">Uncharacterized protein</fullName>
    </submittedName>
</protein>
<evidence type="ECO:0000313" key="2">
    <source>
        <dbReference type="EMBL" id="SCL39663.1"/>
    </source>
</evidence>
<evidence type="ECO:0000256" key="1">
    <source>
        <dbReference type="SAM" id="MobiDB-lite"/>
    </source>
</evidence>
<sequence>MVRASILPPVGVGSDDLPGDAVPHTPATTSGDGRERLLDVLRARGLRFRAGARWQPAH</sequence>
<name>A0A1C6TDS8_9ACTN</name>
<dbReference type="EMBL" id="FMHW01000002">
    <property type="protein sequence ID" value="SCL39663.1"/>
    <property type="molecule type" value="Genomic_DNA"/>
</dbReference>
<reference evidence="3" key="1">
    <citation type="submission" date="2016-06" db="EMBL/GenBank/DDBJ databases">
        <authorList>
            <person name="Varghese N."/>
            <person name="Submissions Spin"/>
        </authorList>
    </citation>
    <scope>NUCLEOTIDE SEQUENCE [LARGE SCALE GENOMIC DNA]</scope>
    <source>
        <strain evidence="3">DSM 43817</strain>
    </source>
</reference>
<keyword evidence="3" id="KW-1185">Reference proteome</keyword>
<proteinExistence type="predicted"/>
<accession>A0A1C6TDS8</accession>
<dbReference type="Proteomes" id="UP000198959">
    <property type="component" value="Unassembled WGS sequence"/>
</dbReference>